<keyword evidence="1" id="KW-1133">Transmembrane helix</keyword>
<keyword evidence="1" id="KW-0812">Transmembrane</keyword>
<keyword evidence="1" id="KW-0472">Membrane</keyword>
<accession>A0ABX6NK10</accession>
<feature type="transmembrane region" description="Helical" evidence="1">
    <location>
        <begin position="125"/>
        <end position="147"/>
    </location>
</feature>
<proteinExistence type="predicted"/>
<sequence>MADTTKTMTCEAPPEQIKYANILFWGAWLGILFMIITYLIYILGIFTPAVPMKDVTSNWTKPRIKVEAHGPHGEIEAFKICGKEVECSADDPDVVGGVTAYLLITGSPSGWDWAKQLGKGDFLNFLPIAFLAILTIICYFTLIPAYIRCGDYVFAGIVVAEILVLATAASGLVGGGGH</sequence>
<dbReference type="EMBL" id="CP039543">
    <property type="protein sequence ID" value="QJT11009.1"/>
    <property type="molecule type" value="Genomic_DNA"/>
</dbReference>
<organism evidence="2 3">
    <name type="scientific">Oceanidesulfovibrio marinus</name>
    <dbReference type="NCBI Taxonomy" id="370038"/>
    <lineage>
        <taxon>Bacteria</taxon>
        <taxon>Pseudomonadati</taxon>
        <taxon>Thermodesulfobacteriota</taxon>
        <taxon>Desulfovibrionia</taxon>
        <taxon>Desulfovibrionales</taxon>
        <taxon>Desulfovibrionaceae</taxon>
        <taxon>Oceanidesulfovibrio</taxon>
    </lineage>
</organism>
<feature type="transmembrane region" description="Helical" evidence="1">
    <location>
        <begin position="153"/>
        <end position="173"/>
    </location>
</feature>
<gene>
    <name evidence="2" type="ORF">E8L03_19750</name>
</gene>
<name>A0ABX6NK10_9BACT</name>
<reference evidence="2 3" key="1">
    <citation type="submission" date="2019-04" db="EMBL/GenBank/DDBJ databases">
        <title>Isolation and culture of sulfate reducing bacteria from the cold seep of the South China Sea.</title>
        <authorList>
            <person name="Sun C."/>
            <person name="Liu R."/>
        </authorList>
    </citation>
    <scope>NUCLEOTIDE SEQUENCE [LARGE SCALE GENOMIC DNA]</scope>
    <source>
        <strain evidence="2 3">CS1</strain>
    </source>
</reference>
<dbReference type="RefSeq" id="WP_144306873.1">
    <property type="nucleotide sequence ID" value="NZ_CP039543.1"/>
</dbReference>
<evidence type="ECO:0000313" key="2">
    <source>
        <dbReference type="EMBL" id="QJT11009.1"/>
    </source>
</evidence>
<feature type="transmembrane region" description="Helical" evidence="1">
    <location>
        <begin position="22"/>
        <end position="43"/>
    </location>
</feature>
<protein>
    <submittedName>
        <fullName evidence="2">DUF1634 domain-containing protein</fullName>
    </submittedName>
</protein>
<evidence type="ECO:0000256" key="1">
    <source>
        <dbReference type="SAM" id="Phobius"/>
    </source>
</evidence>
<evidence type="ECO:0000313" key="3">
    <source>
        <dbReference type="Proteomes" id="UP000503251"/>
    </source>
</evidence>
<dbReference type="Proteomes" id="UP000503251">
    <property type="component" value="Chromosome"/>
</dbReference>
<keyword evidence="3" id="KW-1185">Reference proteome</keyword>